<keyword evidence="6" id="KW-1185">Reference proteome</keyword>
<dbReference type="EMBL" id="QDDR01000002">
    <property type="protein sequence ID" value="PVE48488.1"/>
    <property type="molecule type" value="Genomic_DNA"/>
</dbReference>
<keyword evidence="3" id="KW-0408">Iron</keyword>
<dbReference type="Proteomes" id="UP000244810">
    <property type="component" value="Unassembled WGS sequence"/>
</dbReference>
<evidence type="ECO:0000313" key="6">
    <source>
        <dbReference type="Proteomes" id="UP000244810"/>
    </source>
</evidence>
<dbReference type="GO" id="GO:0051864">
    <property type="term" value="F:histone H3K36 demethylase activity"/>
    <property type="evidence" value="ECO:0007669"/>
    <property type="project" value="TreeGrafter"/>
</dbReference>
<dbReference type="AlphaFoldDB" id="A0A2T7UV84"/>
<keyword evidence="2" id="KW-0479">Metal-binding</keyword>
<dbReference type="SMART" id="SM00558">
    <property type="entry name" value="JmjC"/>
    <property type="match status" value="1"/>
</dbReference>
<dbReference type="PANTHER" id="PTHR13096:SF9">
    <property type="entry name" value="BIFUNCTIONAL LYSINE-SPECIFIC DEMETHYLASE AND HISTIDYL-HYDROXYLASE"/>
    <property type="match status" value="1"/>
</dbReference>
<dbReference type="Gene3D" id="2.60.120.650">
    <property type="entry name" value="Cupin"/>
    <property type="match status" value="1"/>
</dbReference>
<dbReference type="PANTHER" id="PTHR13096">
    <property type="entry name" value="MINA53 MYC INDUCED NUCLEAR ANTIGEN"/>
    <property type="match status" value="1"/>
</dbReference>
<proteinExistence type="predicted"/>
<dbReference type="SUPFAM" id="SSF51197">
    <property type="entry name" value="Clavaminate synthase-like"/>
    <property type="match status" value="1"/>
</dbReference>
<dbReference type="PROSITE" id="PS51184">
    <property type="entry name" value="JMJC"/>
    <property type="match status" value="1"/>
</dbReference>
<dbReference type="GO" id="GO:0032453">
    <property type="term" value="F:histone H3K4 demethylase activity"/>
    <property type="evidence" value="ECO:0007669"/>
    <property type="project" value="TreeGrafter"/>
</dbReference>
<evidence type="ECO:0000256" key="2">
    <source>
        <dbReference type="ARBA" id="ARBA00022723"/>
    </source>
</evidence>
<evidence type="ECO:0000256" key="1">
    <source>
        <dbReference type="ARBA" id="ARBA00001954"/>
    </source>
</evidence>
<dbReference type="Pfam" id="PF08007">
    <property type="entry name" value="JmjC_2"/>
    <property type="match status" value="1"/>
</dbReference>
<comment type="caution">
    <text evidence="5">The sequence shown here is derived from an EMBL/GenBank/DDBJ whole genome shotgun (WGS) entry which is preliminary data.</text>
</comment>
<evidence type="ECO:0000259" key="4">
    <source>
        <dbReference type="PROSITE" id="PS51184"/>
    </source>
</evidence>
<feature type="domain" description="JmjC" evidence="4">
    <location>
        <begin position="101"/>
        <end position="253"/>
    </location>
</feature>
<dbReference type="InterPro" id="IPR039994">
    <property type="entry name" value="NO66-like"/>
</dbReference>
<name>A0A2T7UV84_9RHOB</name>
<accession>A0A2T7UV84</accession>
<evidence type="ECO:0000256" key="3">
    <source>
        <dbReference type="ARBA" id="ARBA00023004"/>
    </source>
</evidence>
<protein>
    <recommendedName>
        <fullName evidence="4">JmjC domain-containing protein</fullName>
    </recommendedName>
</protein>
<comment type="cofactor">
    <cofactor evidence="1">
        <name>Fe(2+)</name>
        <dbReference type="ChEBI" id="CHEBI:29033"/>
    </cofactor>
</comment>
<dbReference type="GO" id="GO:0046872">
    <property type="term" value="F:metal ion binding"/>
    <property type="evidence" value="ECO:0007669"/>
    <property type="project" value="UniProtKB-KW"/>
</dbReference>
<organism evidence="5 6">
    <name type="scientific">Pararhodobacter aggregans</name>
    <dbReference type="NCBI Taxonomy" id="404875"/>
    <lineage>
        <taxon>Bacteria</taxon>
        <taxon>Pseudomonadati</taxon>
        <taxon>Pseudomonadota</taxon>
        <taxon>Alphaproteobacteria</taxon>
        <taxon>Rhodobacterales</taxon>
        <taxon>Paracoccaceae</taxon>
        <taxon>Pararhodobacter</taxon>
    </lineage>
</organism>
<dbReference type="InterPro" id="IPR003347">
    <property type="entry name" value="JmjC_dom"/>
</dbReference>
<gene>
    <name evidence="5" type="ORF">DDE23_05365</name>
</gene>
<reference evidence="5 6" key="1">
    <citation type="journal article" date="2011" name="Syst. Appl. Microbiol.">
        <title>Defluviimonas denitrificans gen. nov., sp. nov., and Pararhodobacter aggregans gen. nov., sp. nov., non-phototrophic Rhodobacteraceae from the biofilter of a marine aquaculture.</title>
        <authorList>
            <person name="Foesel B.U."/>
            <person name="Drake H.L."/>
            <person name="Schramm A."/>
        </authorList>
    </citation>
    <scope>NUCLEOTIDE SEQUENCE [LARGE SCALE GENOMIC DNA]</scope>
    <source>
        <strain evidence="5 6">D1-19</strain>
    </source>
</reference>
<evidence type="ECO:0000313" key="5">
    <source>
        <dbReference type="EMBL" id="PVE48488.1"/>
    </source>
</evidence>
<sequence length="407" mass="45611">MPKKREFFMKDNQDSPAPVDFASVIAPLTPQSFFVDYFEKKHLVIRRDNPDYFSSLLSVAEIDRVLTQQMIPGEEMQMVRTGKGIPAEEFQTPSGFIDPVRVARLFDEGATIVLPGLQKRVAALAAYCRSMETVFNVDLQTNIYFTPEGSQGFKTHYDSHDVFVLQVAGSKEWNIYESSELELPLRSQAFQPEGFKAGALIDTFTLHPGDMCYVPRGVVHDARATEELSLHITTGLLTPRWIDLIVDAVNQLALVDPAFRRAIPPGHANDGFDRTEARQVFRDLLARAVERIEPDRTLDYYAHDFRSRRVPVVPGQLFQTFDAGAVQPGVVLERRPDLIYAIGVVGEEVVLGVYGTEIAFPAHVEESLREAMRQDRVTVGELAGDLDEAGQAVMLRRLVREGVFALV</sequence>